<feature type="transmembrane region" description="Helical" evidence="7">
    <location>
        <begin position="366"/>
        <end position="389"/>
    </location>
</feature>
<evidence type="ECO:0000313" key="12">
    <source>
        <dbReference type="EMBL" id="KAL3401798.1"/>
    </source>
</evidence>
<dbReference type="SUPFAM" id="SSF49265">
    <property type="entry name" value="Fibronectin type III"/>
    <property type="match status" value="1"/>
</dbReference>
<accession>A0ABD2X8T9</accession>
<sequence>MFMGRAMLFASLVLVLLVQDNALAQQSIGCFKSLSLDPDLPITVARRVGTPVECIAECKARHYKFSGMMHGYQCFCGSQYGKAGPSDECKIPCVNDTTSICGSDEAINIYSTGQKGPSPPRRVKIISYSQDSLGVSWLPPDIPNGKIISYTLKAIPLRTNAQFPLLPVQSDVQGESANITTLYGLHAGTEYNITIVAFNSQGFSEEAYTVDWTHIGPPEKPPKPKIIDKTEKTITIEVPEGRSENGPLTFYHIVVVLPGVVPPKSNDIAYENYDAASRSGLGYYVTGKFDTSDYGRNKIFEVGNGKLIGGYYNAPLDMKNGQPQIGVAVESRIRGEVQYSYSDLTSSNHRSLAHGAKDSGINAANVILWVLIVLLSLILLASVLAFLMLRKRLQNVQMHRLPEQQELSLQGPSFEVDNMAYIPEDIPERVNHYQELKSKVWSIPLNALNCDVNPTKRFRFGTIHSGTVQKDNFNIPVSILKISDTQLRNSEKRKMLRELDTCIKSGSYKYLSSLVGNCETPDTLYVAFEQPTQCLKMRLLAARSGDHFPHEYILKIGACIADALRYLESLKVVHTCVCARSVGLNNDWSPKIMGHGISKHVLEDAKYARWTALECFENIKKQNGPSMVWAFGVLLWEMFSLGGTPYHNLEMDSDVEEALNRNERLQQLPDVTDPVYEVMSSCWLADPEERPTFDELIRLDTLTILPITSITEPYRPELELN</sequence>
<evidence type="ECO:0000256" key="1">
    <source>
        <dbReference type="ARBA" id="ARBA00004479"/>
    </source>
</evidence>
<dbReference type="Pfam" id="PF01822">
    <property type="entry name" value="WSC"/>
    <property type="match status" value="1"/>
</dbReference>
<dbReference type="Pfam" id="PF23144">
    <property type="entry name" value="Fn3_PTPRU"/>
    <property type="match status" value="1"/>
</dbReference>
<dbReference type="SUPFAM" id="SSF56112">
    <property type="entry name" value="Protein kinase-like (PK-like)"/>
    <property type="match status" value="1"/>
</dbReference>
<feature type="domain" description="WSC" evidence="11">
    <location>
        <begin position="24"/>
        <end position="113"/>
    </location>
</feature>
<name>A0ABD2X8T9_9HYME</name>
<proteinExistence type="predicted"/>
<dbReference type="PROSITE" id="PS51212">
    <property type="entry name" value="WSC"/>
    <property type="match status" value="1"/>
</dbReference>
<evidence type="ECO:0000256" key="6">
    <source>
        <dbReference type="ARBA" id="ARBA00023180"/>
    </source>
</evidence>
<reference evidence="12 13" key="1">
    <citation type="journal article" date="2024" name="bioRxiv">
        <title>A reference genome for Trichogramma kaykai: A tiny desert-dwelling parasitoid wasp with competing sex-ratio distorters.</title>
        <authorList>
            <person name="Culotta J."/>
            <person name="Lindsey A.R."/>
        </authorList>
    </citation>
    <scope>NUCLEOTIDE SEQUENCE [LARGE SCALE GENOMIC DNA]</scope>
    <source>
        <strain evidence="12 13">KSX58</strain>
    </source>
</reference>
<feature type="domain" description="Fibronectin type-III" evidence="10">
    <location>
        <begin position="119"/>
        <end position="218"/>
    </location>
</feature>
<protein>
    <recommendedName>
        <fullName evidence="14">Tyrosine-protein kinase Wsck</fullName>
    </recommendedName>
</protein>
<dbReference type="InterPro" id="IPR011009">
    <property type="entry name" value="Kinase-like_dom_sf"/>
</dbReference>
<evidence type="ECO:0000256" key="3">
    <source>
        <dbReference type="ARBA" id="ARBA00022729"/>
    </source>
</evidence>
<gene>
    <name evidence="12" type="ORF">TKK_005149</name>
</gene>
<keyword evidence="5 7" id="KW-0472">Membrane</keyword>
<dbReference type="AlphaFoldDB" id="A0ABD2X8T9"/>
<evidence type="ECO:0000259" key="11">
    <source>
        <dbReference type="PROSITE" id="PS51212"/>
    </source>
</evidence>
<dbReference type="InterPro" id="IPR000719">
    <property type="entry name" value="Prot_kinase_dom"/>
</dbReference>
<organism evidence="12 13">
    <name type="scientific">Trichogramma kaykai</name>
    <dbReference type="NCBI Taxonomy" id="54128"/>
    <lineage>
        <taxon>Eukaryota</taxon>
        <taxon>Metazoa</taxon>
        <taxon>Ecdysozoa</taxon>
        <taxon>Arthropoda</taxon>
        <taxon>Hexapoda</taxon>
        <taxon>Insecta</taxon>
        <taxon>Pterygota</taxon>
        <taxon>Neoptera</taxon>
        <taxon>Endopterygota</taxon>
        <taxon>Hymenoptera</taxon>
        <taxon>Apocrita</taxon>
        <taxon>Proctotrupomorpha</taxon>
        <taxon>Chalcidoidea</taxon>
        <taxon>Trichogrammatidae</taxon>
        <taxon>Trichogramma</taxon>
    </lineage>
</organism>
<evidence type="ECO:0000259" key="9">
    <source>
        <dbReference type="PROSITE" id="PS50011"/>
    </source>
</evidence>
<dbReference type="PANTHER" id="PTHR24416">
    <property type="entry name" value="TYROSINE-PROTEIN KINASE RECEPTOR"/>
    <property type="match status" value="1"/>
</dbReference>
<keyword evidence="2 7" id="KW-0812">Transmembrane</keyword>
<dbReference type="SMART" id="SM00060">
    <property type="entry name" value="FN3"/>
    <property type="match status" value="1"/>
</dbReference>
<dbReference type="GO" id="GO:0004714">
    <property type="term" value="F:transmembrane receptor protein tyrosine kinase activity"/>
    <property type="evidence" value="ECO:0007669"/>
    <property type="project" value="UniProtKB-ARBA"/>
</dbReference>
<dbReference type="InterPro" id="IPR057598">
    <property type="entry name" value="Fn3_PTPRU"/>
</dbReference>
<feature type="signal peptide" evidence="8">
    <location>
        <begin position="1"/>
        <end position="24"/>
    </location>
</feature>
<dbReference type="CDD" id="cd00063">
    <property type="entry name" value="FN3"/>
    <property type="match status" value="1"/>
</dbReference>
<evidence type="ECO:0000256" key="4">
    <source>
        <dbReference type="ARBA" id="ARBA00022989"/>
    </source>
</evidence>
<dbReference type="InterPro" id="IPR036116">
    <property type="entry name" value="FN3_sf"/>
</dbReference>
<comment type="subcellular location">
    <subcellularLocation>
        <location evidence="1">Membrane</location>
        <topology evidence="1">Single-pass type I membrane protein</topology>
    </subcellularLocation>
</comment>
<dbReference type="Proteomes" id="UP001627154">
    <property type="component" value="Unassembled WGS sequence"/>
</dbReference>
<dbReference type="Gene3D" id="2.60.40.10">
    <property type="entry name" value="Immunoglobulins"/>
    <property type="match status" value="1"/>
</dbReference>
<dbReference type="GO" id="GO:0016020">
    <property type="term" value="C:membrane"/>
    <property type="evidence" value="ECO:0007669"/>
    <property type="project" value="UniProtKB-SubCell"/>
</dbReference>
<dbReference type="EMBL" id="JBJJXI010000043">
    <property type="protein sequence ID" value="KAL3401798.1"/>
    <property type="molecule type" value="Genomic_DNA"/>
</dbReference>
<keyword evidence="6" id="KW-0325">Glycoprotein</keyword>
<dbReference type="InterPro" id="IPR003961">
    <property type="entry name" value="FN3_dom"/>
</dbReference>
<evidence type="ECO:0000256" key="8">
    <source>
        <dbReference type="SAM" id="SignalP"/>
    </source>
</evidence>
<dbReference type="Pfam" id="PF00041">
    <property type="entry name" value="fn3"/>
    <property type="match status" value="1"/>
</dbReference>
<comment type="caution">
    <text evidence="12">The sequence shown here is derived from an EMBL/GenBank/DDBJ whole genome shotgun (WGS) entry which is preliminary data.</text>
</comment>
<evidence type="ECO:0000313" key="13">
    <source>
        <dbReference type="Proteomes" id="UP001627154"/>
    </source>
</evidence>
<evidence type="ECO:0000256" key="5">
    <source>
        <dbReference type="ARBA" id="ARBA00023136"/>
    </source>
</evidence>
<dbReference type="InterPro" id="IPR002889">
    <property type="entry name" value="WSC_carb-bd"/>
</dbReference>
<feature type="chain" id="PRO_5044822006" description="Tyrosine-protein kinase Wsck" evidence="8">
    <location>
        <begin position="25"/>
        <end position="721"/>
    </location>
</feature>
<keyword evidence="13" id="KW-1185">Reference proteome</keyword>
<dbReference type="InterPro" id="IPR013783">
    <property type="entry name" value="Ig-like_fold"/>
</dbReference>
<evidence type="ECO:0000256" key="7">
    <source>
        <dbReference type="SAM" id="Phobius"/>
    </source>
</evidence>
<feature type="domain" description="Protein kinase" evidence="9">
    <location>
        <begin position="449"/>
        <end position="702"/>
    </location>
</feature>
<dbReference type="PROSITE" id="PS50011">
    <property type="entry name" value="PROTEIN_KINASE_DOM"/>
    <property type="match status" value="1"/>
</dbReference>
<evidence type="ECO:0000259" key="10">
    <source>
        <dbReference type="PROSITE" id="PS50853"/>
    </source>
</evidence>
<dbReference type="PANTHER" id="PTHR24416:SF617">
    <property type="entry name" value="RET ONCOGENE, ISOFORM A"/>
    <property type="match status" value="1"/>
</dbReference>
<evidence type="ECO:0000256" key="2">
    <source>
        <dbReference type="ARBA" id="ARBA00022692"/>
    </source>
</evidence>
<keyword evidence="3 8" id="KW-0732">Signal</keyword>
<dbReference type="InterPro" id="IPR050122">
    <property type="entry name" value="RTK"/>
</dbReference>
<evidence type="ECO:0008006" key="14">
    <source>
        <dbReference type="Google" id="ProtNLM"/>
    </source>
</evidence>
<dbReference type="InterPro" id="IPR001245">
    <property type="entry name" value="Ser-Thr/Tyr_kinase_cat_dom"/>
</dbReference>
<dbReference type="Gene3D" id="1.10.510.10">
    <property type="entry name" value="Transferase(Phosphotransferase) domain 1"/>
    <property type="match status" value="1"/>
</dbReference>
<dbReference type="PROSITE" id="PS50853">
    <property type="entry name" value="FN3"/>
    <property type="match status" value="1"/>
</dbReference>
<keyword evidence="4 7" id="KW-1133">Transmembrane helix</keyword>
<dbReference type="Pfam" id="PF07714">
    <property type="entry name" value="PK_Tyr_Ser-Thr"/>
    <property type="match status" value="1"/>
</dbReference>